<evidence type="ECO:0000259" key="2">
    <source>
        <dbReference type="Pfam" id="PF13556"/>
    </source>
</evidence>
<dbReference type="RefSeq" id="WP_179757375.1">
    <property type="nucleotide sequence ID" value="NZ_BAAAGN010000024.1"/>
</dbReference>
<sequence>MSATSTPSTAASGPPMTAVTPKRDFLTIADLVAMPHLGLRLMAGGDGARHAVLWTHTSELADPGPWLEGGELLIVNGFGIPAEPDEQVEYLTRLSLHRLAGLAVSARSPTLTPELLATADRLAFPVLRIPRQIPFVELSHLVANARDRSARSRLSRHLQIFETLRLRNSPDSDVVKFYTELERVSGYRLALVSPAGRPLLAQWPWMPDDLAFDPRPAASKELRVVPGGFVIPLVVGDRVTAHLVGRERTDAVPGGLAALQHVASLAELDAIDDQRHREALHREGGELLASALDAPAASEDHRKRLSRFGLDPSRGLRVLAIAGRTGHLVPEQWVRDWLCDRDIPHLLLLRQGVLLAVVDRDEPNLREMAIHLAVDLGVSSRCDDPGELARLRRQAVWSLTLANESAEPSVVLADQQQGLARWLNPDVQTIKELAGAVLRPLMEYDAQNDGELLRTLTVYFRNQGRVRPSAAELFIHEHTLTYRLKRIEQLVDRDLKSYRDLFELWLATVATPLMDRS</sequence>
<dbReference type="InterPro" id="IPR025736">
    <property type="entry name" value="PucR_C-HTH_dom"/>
</dbReference>
<dbReference type="Proteomes" id="UP000521922">
    <property type="component" value="Unassembled WGS sequence"/>
</dbReference>
<organism evidence="3 4">
    <name type="scientific">Kineococcus aurantiacus</name>
    <dbReference type="NCBI Taxonomy" id="37633"/>
    <lineage>
        <taxon>Bacteria</taxon>
        <taxon>Bacillati</taxon>
        <taxon>Actinomycetota</taxon>
        <taxon>Actinomycetes</taxon>
        <taxon>Kineosporiales</taxon>
        <taxon>Kineosporiaceae</taxon>
        <taxon>Kineococcus</taxon>
    </lineage>
</organism>
<proteinExistence type="predicted"/>
<evidence type="ECO:0000313" key="4">
    <source>
        <dbReference type="Proteomes" id="UP000521922"/>
    </source>
</evidence>
<dbReference type="AlphaFoldDB" id="A0A7Y9DQW7"/>
<feature type="domain" description="Purine catabolism PurC-like" evidence="1">
    <location>
        <begin position="30"/>
        <end position="143"/>
    </location>
</feature>
<gene>
    <name evidence="3" type="ORF">BJ968_004779</name>
</gene>
<dbReference type="InterPro" id="IPR012914">
    <property type="entry name" value="PucR_dom"/>
</dbReference>
<dbReference type="InterPro" id="IPR051448">
    <property type="entry name" value="CdaR-like_regulators"/>
</dbReference>
<keyword evidence="4" id="KW-1185">Reference proteome</keyword>
<dbReference type="EMBL" id="JACCBB010000002">
    <property type="protein sequence ID" value="NYD25170.1"/>
    <property type="molecule type" value="Genomic_DNA"/>
</dbReference>
<comment type="caution">
    <text evidence="3">The sequence shown here is derived from an EMBL/GenBank/DDBJ whole genome shotgun (WGS) entry which is preliminary data.</text>
</comment>
<name>A0A7Y9DQW7_9ACTN</name>
<dbReference type="Pfam" id="PF13556">
    <property type="entry name" value="HTH_30"/>
    <property type="match status" value="1"/>
</dbReference>
<dbReference type="Pfam" id="PF07905">
    <property type="entry name" value="PucR"/>
    <property type="match status" value="1"/>
</dbReference>
<dbReference type="InterPro" id="IPR042070">
    <property type="entry name" value="PucR_C-HTH_sf"/>
</dbReference>
<evidence type="ECO:0000313" key="3">
    <source>
        <dbReference type="EMBL" id="NYD25170.1"/>
    </source>
</evidence>
<dbReference type="Gene3D" id="1.10.10.2840">
    <property type="entry name" value="PucR C-terminal helix-turn-helix domain"/>
    <property type="match status" value="1"/>
</dbReference>
<accession>A0A7Y9DQW7</accession>
<evidence type="ECO:0000259" key="1">
    <source>
        <dbReference type="Pfam" id="PF07905"/>
    </source>
</evidence>
<reference evidence="3 4" key="1">
    <citation type="submission" date="2020-07" db="EMBL/GenBank/DDBJ databases">
        <title>Sequencing the genomes of 1000 actinobacteria strains.</title>
        <authorList>
            <person name="Klenk H.-P."/>
        </authorList>
    </citation>
    <scope>NUCLEOTIDE SEQUENCE [LARGE SCALE GENOMIC DNA]</scope>
    <source>
        <strain evidence="3 4">DSM 7487</strain>
    </source>
</reference>
<dbReference type="PANTHER" id="PTHR33744">
    <property type="entry name" value="CARBOHYDRATE DIACID REGULATOR"/>
    <property type="match status" value="1"/>
</dbReference>
<dbReference type="PANTHER" id="PTHR33744:SF7">
    <property type="entry name" value="PUCR FAMILY TRANSCRIPTIONAL REGULATOR"/>
    <property type="match status" value="1"/>
</dbReference>
<feature type="domain" description="PucR C-terminal helix-turn-helix" evidence="2">
    <location>
        <begin position="452"/>
        <end position="508"/>
    </location>
</feature>
<protein>
    <submittedName>
        <fullName evidence="3">Purine catabolism regulator</fullName>
    </submittedName>
</protein>